<dbReference type="EMBL" id="GGEC01076200">
    <property type="protein sequence ID" value="MBX56684.1"/>
    <property type="molecule type" value="Transcribed_RNA"/>
</dbReference>
<sequence>MTWAKIIIQNSIIQCDQLQESTQSTKRF</sequence>
<proteinExistence type="predicted"/>
<organism evidence="1">
    <name type="scientific">Rhizophora mucronata</name>
    <name type="common">Asiatic mangrove</name>
    <dbReference type="NCBI Taxonomy" id="61149"/>
    <lineage>
        <taxon>Eukaryota</taxon>
        <taxon>Viridiplantae</taxon>
        <taxon>Streptophyta</taxon>
        <taxon>Embryophyta</taxon>
        <taxon>Tracheophyta</taxon>
        <taxon>Spermatophyta</taxon>
        <taxon>Magnoliopsida</taxon>
        <taxon>eudicotyledons</taxon>
        <taxon>Gunneridae</taxon>
        <taxon>Pentapetalae</taxon>
        <taxon>rosids</taxon>
        <taxon>fabids</taxon>
        <taxon>Malpighiales</taxon>
        <taxon>Rhizophoraceae</taxon>
        <taxon>Rhizophora</taxon>
    </lineage>
</organism>
<accession>A0A2P2PPP6</accession>
<protein>
    <submittedName>
        <fullName evidence="1">Uncharacterized protein</fullName>
    </submittedName>
</protein>
<dbReference type="AlphaFoldDB" id="A0A2P2PPP6"/>
<evidence type="ECO:0000313" key="1">
    <source>
        <dbReference type="EMBL" id="MBX56684.1"/>
    </source>
</evidence>
<reference evidence="1" key="1">
    <citation type="submission" date="2018-02" db="EMBL/GenBank/DDBJ databases">
        <title>Rhizophora mucronata_Transcriptome.</title>
        <authorList>
            <person name="Meera S.P."/>
            <person name="Sreeshan A."/>
            <person name="Augustine A."/>
        </authorList>
    </citation>
    <scope>NUCLEOTIDE SEQUENCE</scope>
    <source>
        <tissue evidence="1">Leaf</tissue>
    </source>
</reference>
<name>A0A2P2PPP6_RHIMU</name>